<dbReference type="EMBL" id="KN832978">
    <property type="protein sequence ID" value="KIM88019.1"/>
    <property type="molecule type" value="Genomic_DNA"/>
</dbReference>
<feature type="transmembrane region" description="Helical" evidence="11">
    <location>
        <begin position="651"/>
        <end position="674"/>
    </location>
</feature>
<dbReference type="STRING" id="765440.A0A0C3G8D8"/>
<evidence type="ECO:0000256" key="1">
    <source>
        <dbReference type="ARBA" id="ARBA00004477"/>
    </source>
</evidence>
<reference evidence="12 13" key="1">
    <citation type="submission" date="2014-04" db="EMBL/GenBank/DDBJ databases">
        <authorList>
            <consortium name="DOE Joint Genome Institute"/>
            <person name="Kuo A."/>
            <person name="Tarkka M."/>
            <person name="Buscot F."/>
            <person name="Kohler A."/>
            <person name="Nagy L.G."/>
            <person name="Floudas D."/>
            <person name="Copeland A."/>
            <person name="Barry K.W."/>
            <person name="Cichocki N."/>
            <person name="Veneault-Fourrey C."/>
            <person name="LaButti K."/>
            <person name="Lindquist E.A."/>
            <person name="Lipzen A."/>
            <person name="Lundell T."/>
            <person name="Morin E."/>
            <person name="Murat C."/>
            <person name="Sun H."/>
            <person name="Tunlid A."/>
            <person name="Henrissat B."/>
            <person name="Grigoriev I.V."/>
            <person name="Hibbett D.S."/>
            <person name="Martin F."/>
            <person name="Nordberg H.P."/>
            <person name="Cantor M.N."/>
            <person name="Hua S.X."/>
        </authorList>
    </citation>
    <scope>NUCLEOTIDE SEQUENCE [LARGE SCALE GENOMIC DNA]</scope>
    <source>
        <strain evidence="12 13">F 1598</strain>
    </source>
</reference>
<evidence type="ECO:0000256" key="3">
    <source>
        <dbReference type="ARBA" id="ARBA00008695"/>
    </source>
</evidence>
<keyword evidence="6 11" id="KW-0812">Transmembrane</keyword>
<evidence type="ECO:0000256" key="9">
    <source>
        <dbReference type="ARBA" id="ARBA00023136"/>
    </source>
</evidence>
<dbReference type="FunCoup" id="A0A0C3G8D8">
    <property type="interactions" value="157"/>
</dbReference>
<evidence type="ECO:0000256" key="2">
    <source>
        <dbReference type="ARBA" id="ARBA00004687"/>
    </source>
</evidence>
<feature type="transmembrane region" description="Helical" evidence="11">
    <location>
        <begin position="580"/>
        <end position="598"/>
    </location>
</feature>
<keyword evidence="9 11" id="KW-0472">Membrane</keyword>
<keyword evidence="7" id="KW-0256">Endoplasmic reticulum</keyword>
<keyword evidence="4" id="KW-0337">GPI-anchor biosynthesis</keyword>
<keyword evidence="13" id="KW-1185">Reference proteome</keyword>
<keyword evidence="8 11" id="KW-1133">Transmembrane helix</keyword>
<feature type="transmembrane region" description="Helical" evidence="11">
    <location>
        <begin position="6"/>
        <end position="29"/>
    </location>
</feature>
<feature type="transmembrane region" description="Helical" evidence="11">
    <location>
        <begin position="700"/>
        <end position="718"/>
    </location>
</feature>
<protein>
    <submittedName>
        <fullName evidence="12">Uncharacterized protein</fullName>
    </submittedName>
</protein>
<dbReference type="SUPFAM" id="SSF53649">
    <property type="entry name" value="Alkaline phosphatase-like"/>
    <property type="match status" value="1"/>
</dbReference>
<sequence>MLSRGASLLIWVFFVHLAGIYLFTSGFLLTRLSLSEFNDCSSCTSSPTYKRTVFLVIDALRFDFISPNPPYPASPYHHNILKLPAELTAAYPEKSFIFNAYADPPTTTLQRIKGLTTGSLPTFIDMGSNFGGSSIVEDSIITQMEHAGKKIAFMGDDTWLSAFPNSFQSNMSFPYDSFNVEDLHTVDSGVTEHLIPLLQDPSKPWDFLIGHFLGVDHVGHRVGPDHPIMKAKLEQMNDVLTRTVELLDDDTLLVLIGDHGMDKTGDHGGDGELEVSSAVWIYSKGPVLSHTTSSIPTSILPEVTFSGCTVPHRAIQQIDLVPTLSLLLGLPIPFNNLGTIIPELFARDHKGAYLTRALELNVAQMRKYLDTYRGSPSGRELDHVWPDFQSAWAATKSHSTNGRLLALNEYSRLALAACRSLWAQFNVVLMIMGLVLLGAGVIACWTLYSHLGRMKDGWDAWLGDILPMCLRGMAGGTVVSILSYLALQSYLDGIDALHCVIFGASLVSSFVFIVSAWPSLSFGTLKYIPLPLILHTLSFFSNSFTIWEDRIILFLLLSTIVPSLLKGFTAPTPRLRYRILGFSALFALCVRLMAISTVCREEQQPFCHVTFYASSSLPSPPLLILILSLPTSLALPYLIRRFLGISKSDQGVAVIFLPYVLTPTLLAGNGYWLFEWAESAELLGIGWNSAGILRTARTSFAWFAISAILGGTTLWWFIPLCLHISTDQQETSSKATTQVTILGFANAFGAPYLLFWCIILVFVYTTSQLTGQVVLGLGAFALLAHLEVVDSVRDVKTLTAAFGPSSSSTAVKLDSLRTSSASIQFSEIAPLALLGIHTFYSTGHQSTIPSIHWKSAFLLTSTVTYPLSPLTVLINTFGSHFLFAVASPLLASWNMSPLPHPSSANFVQGQSIRAALGMSLYHSTLLSGSALSAGVLRRHLMVWKIFAPRFMAAVVGMIVVDLAVISGIAVGAERVRDRAGKIFQGIENGVKNEQR</sequence>
<evidence type="ECO:0000313" key="13">
    <source>
        <dbReference type="Proteomes" id="UP000054166"/>
    </source>
</evidence>
<dbReference type="OrthoDB" id="272139at2759"/>
<dbReference type="CDD" id="cd16023">
    <property type="entry name" value="GPI_EPT_3"/>
    <property type="match status" value="1"/>
</dbReference>
<organism evidence="12 13">
    <name type="scientific">Piloderma croceum (strain F 1598)</name>
    <dbReference type="NCBI Taxonomy" id="765440"/>
    <lineage>
        <taxon>Eukaryota</taxon>
        <taxon>Fungi</taxon>
        <taxon>Dikarya</taxon>
        <taxon>Basidiomycota</taxon>
        <taxon>Agaricomycotina</taxon>
        <taxon>Agaricomycetes</taxon>
        <taxon>Agaricomycetidae</taxon>
        <taxon>Atheliales</taxon>
        <taxon>Atheliaceae</taxon>
        <taxon>Piloderma</taxon>
    </lineage>
</organism>
<feature type="transmembrane region" description="Helical" evidence="11">
    <location>
        <begin position="950"/>
        <end position="972"/>
    </location>
</feature>
<evidence type="ECO:0000256" key="8">
    <source>
        <dbReference type="ARBA" id="ARBA00022989"/>
    </source>
</evidence>
<dbReference type="InParanoid" id="A0A0C3G8D8"/>
<dbReference type="Pfam" id="PF01663">
    <property type="entry name" value="Phosphodiest"/>
    <property type="match status" value="1"/>
</dbReference>
<proteinExistence type="inferred from homology"/>
<reference evidence="13" key="2">
    <citation type="submission" date="2015-01" db="EMBL/GenBank/DDBJ databases">
        <title>Evolutionary Origins and Diversification of the Mycorrhizal Mutualists.</title>
        <authorList>
            <consortium name="DOE Joint Genome Institute"/>
            <consortium name="Mycorrhizal Genomics Consortium"/>
            <person name="Kohler A."/>
            <person name="Kuo A."/>
            <person name="Nagy L.G."/>
            <person name="Floudas D."/>
            <person name="Copeland A."/>
            <person name="Barry K.W."/>
            <person name="Cichocki N."/>
            <person name="Veneault-Fourrey C."/>
            <person name="LaButti K."/>
            <person name="Lindquist E.A."/>
            <person name="Lipzen A."/>
            <person name="Lundell T."/>
            <person name="Morin E."/>
            <person name="Murat C."/>
            <person name="Riley R."/>
            <person name="Ohm R."/>
            <person name="Sun H."/>
            <person name="Tunlid A."/>
            <person name="Henrissat B."/>
            <person name="Grigoriev I.V."/>
            <person name="Hibbett D.S."/>
            <person name="Martin F."/>
        </authorList>
    </citation>
    <scope>NUCLEOTIDE SEQUENCE [LARGE SCALE GENOMIC DNA]</scope>
    <source>
        <strain evidence="13">F 1598</strain>
    </source>
</reference>
<evidence type="ECO:0000256" key="11">
    <source>
        <dbReference type="SAM" id="Phobius"/>
    </source>
</evidence>
<dbReference type="InterPro" id="IPR002591">
    <property type="entry name" value="Phosphodiest/P_Trfase"/>
</dbReference>
<dbReference type="AlphaFoldDB" id="A0A0C3G8D8"/>
<dbReference type="GO" id="GO:0005789">
    <property type="term" value="C:endoplasmic reticulum membrane"/>
    <property type="evidence" value="ECO:0007669"/>
    <property type="project" value="UniProtKB-SubCell"/>
</dbReference>
<dbReference type="Gene3D" id="3.40.720.10">
    <property type="entry name" value="Alkaline Phosphatase, subunit A"/>
    <property type="match status" value="1"/>
</dbReference>
<evidence type="ECO:0000256" key="4">
    <source>
        <dbReference type="ARBA" id="ARBA00022502"/>
    </source>
</evidence>
<evidence type="ECO:0000256" key="6">
    <source>
        <dbReference type="ARBA" id="ARBA00022692"/>
    </source>
</evidence>
<keyword evidence="10" id="KW-0325">Glycoprotein</keyword>
<evidence type="ECO:0000256" key="10">
    <source>
        <dbReference type="ARBA" id="ARBA00023180"/>
    </source>
</evidence>
<evidence type="ECO:0000256" key="7">
    <source>
        <dbReference type="ARBA" id="ARBA00022824"/>
    </source>
</evidence>
<feature type="transmembrane region" description="Helical" evidence="11">
    <location>
        <begin position="739"/>
        <end position="763"/>
    </location>
</feature>
<gene>
    <name evidence="12" type="ORF">PILCRDRAFT_268617</name>
</gene>
<dbReference type="UniPathway" id="UPA00196"/>
<feature type="transmembrane region" description="Helical" evidence="11">
    <location>
        <begin position="427"/>
        <end position="448"/>
    </location>
</feature>
<name>A0A0C3G8D8_PILCF</name>
<comment type="similarity">
    <text evidence="3">Belongs to the PIGG/PIGN/PIGO family. PIGO subfamily.</text>
</comment>
<dbReference type="InterPro" id="IPR037675">
    <property type="entry name" value="PIG-O_N"/>
</dbReference>
<dbReference type="HOGENOM" id="CLU_004298_1_1_1"/>
<dbReference type="PANTHER" id="PTHR23071:SF1">
    <property type="entry name" value="GPI ETHANOLAMINE PHOSPHATE TRANSFERASE 3"/>
    <property type="match status" value="1"/>
</dbReference>
<dbReference type="PANTHER" id="PTHR23071">
    <property type="entry name" value="PHOSPHATIDYLINOSITOL GLYCAN"/>
    <property type="match status" value="1"/>
</dbReference>
<evidence type="ECO:0000256" key="5">
    <source>
        <dbReference type="ARBA" id="ARBA00022679"/>
    </source>
</evidence>
<accession>A0A0C3G8D8</accession>
<feature type="transmembrane region" description="Helical" evidence="11">
    <location>
        <begin position="769"/>
        <end position="789"/>
    </location>
</feature>
<comment type="subcellular location">
    <subcellularLocation>
        <location evidence="1">Endoplasmic reticulum membrane</location>
        <topology evidence="1">Multi-pass membrane protein</topology>
    </subcellularLocation>
</comment>
<dbReference type="InterPro" id="IPR039524">
    <property type="entry name" value="PIGO/GPI13"/>
</dbReference>
<feature type="transmembrane region" description="Helical" evidence="11">
    <location>
        <begin position="468"/>
        <end position="487"/>
    </location>
</feature>
<keyword evidence="5" id="KW-0808">Transferase</keyword>
<dbReference type="GO" id="GO:0051377">
    <property type="term" value="F:mannose-ethanolamine phosphotransferase activity"/>
    <property type="evidence" value="ECO:0007669"/>
    <property type="project" value="InterPro"/>
</dbReference>
<feature type="transmembrane region" description="Helical" evidence="11">
    <location>
        <begin position="872"/>
        <end position="893"/>
    </location>
</feature>
<evidence type="ECO:0000313" key="12">
    <source>
        <dbReference type="EMBL" id="KIM88019.1"/>
    </source>
</evidence>
<dbReference type="Proteomes" id="UP000054166">
    <property type="component" value="Unassembled WGS sequence"/>
</dbReference>
<comment type="pathway">
    <text evidence="2">Glycolipid biosynthesis; glycosylphosphatidylinositol-anchor biosynthesis.</text>
</comment>
<dbReference type="InterPro" id="IPR017850">
    <property type="entry name" value="Alkaline_phosphatase_core_sf"/>
</dbReference>
<feature type="transmembrane region" description="Helical" evidence="11">
    <location>
        <begin position="499"/>
        <end position="520"/>
    </location>
</feature>
<feature type="transmembrane region" description="Helical" evidence="11">
    <location>
        <begin position="618"/>
        <end position="639"/>
    </location>
</feature>
<feature type="transmembrane region" description="Helical" evidence="11">
    <location>
        <begin position="551"/>
        <end position="568"/>
    </location>
</feature>
<dbReference type="GO" id="GO:0006506">
    <property type="term" value="P:GPI anchor biosynthetic process"/>
    <property type="evidence" value="ECO:0007669"/>
    <property type="project" value="UniProtKB-UniPathway"/>
</dbReference>